<dbReference type="Proteomes" id="UP000509750">
    <property type="component" value="Chromosome"/>
</dbReference>
<reference evidence="2 3" key="1">
    <citation type="submission" date="2020-07" db="EMBL/GenBank/DDBJ databases">
        <title>Gai3-2, isolated from salt lake.</title>
        <authorList>
            <person name="Cui H."/>
            <person name="Shi X."/>
        </authorList>
    </citation>
    <scope>NUCLEOTIDE SEQUENCE [LARGE SCALE GENOMIC DNA]</scope>
    <source>
        <strain evidence="2 3">Gai3-2</strain>
    </source>
</reference>
<accession>A0A7D5GGY6</accession>
<feature type="region of interest" description="Disordered" evidence="1">
    <location>
        <begin position="224"/>
        <end position="250"/>
    </location>
</feature>
<evidence type="ECO:0000256" key="1">
    <source>
        <dbReference type="SAM" id="MobiDB-lite"/>
    </source>
</evidence>
<dbReference type="OrthoDB" id="387592at2157"/>
<sequence length="298" mass="30856">MRFSSSQESEDDPESRESAGVEARDGVRVLSDEGPSSNRHHRLVTDGGTDEEAEGDEEDEGADEGDEGGDEGEEDTEEEGEEEGEDEAAQEEGEEGEEEEEGEQGAEEEEGEEGTEEEGEEGEEGAEGEEEGEQGAEEGEEGEEGAEEEGERATVLHLDLEGLFLNLLGLEVDLNEVVLDVDAVKGENNLLGNLLSGVAGLLKPMSGGGLGSLLGGLPGLGDLLGGSGGEGEDEEGEGGGGVSNWASSAKESVSGPVSDALEKIDINAILTQVLKEFVSELFGDGSEESSESDGESST</sequence>
<feature type="region of interest" description="Disordered" evidence="1">
    <location>
        <begin position="1"/>
        <end position="152"/>
    </location>
</feature>
<proteinExistence type="predicted"/>
<keyword evidence="3" id="KW-1185">Reference proteome</keyword>
<dbReference type="AlphaFoldDB" id="A0A7D5GGY6"/>
<dbReference type="KEGG" id="halg:HUG10_14800"/>
<name>A0A7D5GGY6_9EURY</name>
<feature type="compositionally biased region" description="Basic and acidic residues" evidence="1">
    <location>
        <begin position="15"/>
        <end position="31"/>
    </location>
</feature>
<dbReference type="EMBL" id="CP058529">
    <property type="protein sequence ID" value="QLG28730.1"/>
    <property type="molecule type" value="Genomic_DNA"/>
</dbReference>
<evidence type="ECO:0000313" key="2">
    <source>
        <dbReference type="EMBL" id="QLG28730.1"/>
    </source>
</evidence>
<dbReference type="GeneID" id="56030127"/>
<evidence type="ECO:0000313" key="3">
    <source>
        <dbReference type="Proteomes" id="UP000509750"/>
    </source>
</evidence>
<organism evidence="2 3">
    <name type="scientific">Halorarum halophilum</name>
    <dbReference type="NCBI Taxonomy" id="2743090"/>
    <lineage>
        <taxon>Archaea</taxon>
        <taxon>Methanobacteriati</taxon>
        <taxon>Methanobacteriota</taxon>
        <taxon>Stenosarchaea group</taxon>
        <taxon>Halobacteria</taxon>
        <taxon>Halobacteriales</taxon>
        <taxon>Haloferacaceae</taxon>
        <taxon>Halorarum</taxon>
    </lineage>
</organism>
<dbReference type="RefSeq" id="WP_179170304.1">
    <property type="nucleotide sequence ID" value="NZ_CP058529.1"/>
</dbReference>
<gene>
    <name evidence="2" type="ORF">HUG10_14800</name>
</gene>
<protein>
    <submittedName>
        <fullName evidence="2">Uncharacterized protein</fullName>
    </submittedName>
</protein>
<feature type="compositionally biased region" description="Acidic residues" evidence="1">
    <location>
        <begin position="48"/>
        <end position="150"/>
    </location>
</feature>